<proteinExistence type="predicted"/>
<evidence type="ECO:0000256" key="1">
    <source>
        <dbReference type="SAM" id="SignalP"/>
    </source>
</evidence>
<dbReference type="Proteomes" id="UP000559256">
    <property type="component" value="Unassembled WGS sequence"/>
</dbReference>
<organism evidence="2 3">
    <name type="scientific">Tetrapyrgos nigripes</name>
    <dbReference type="NCBI Taxonomy" id="182062"/>
    <lineage>
        <taxon>Eukaryota</taxon>
        <taxon>Fungi</taxon>
        <taxon>Dikarya</taxon>
        <taxon>Basidiomycota</taxon>
        <taxon>Agaricomycotina</taxon>
        <taxon>Agaricomycetes</taxon>
        <taxon>Agaricomycetidae</taxon>
        <taxon>Agaricales</taxon>
        <taxon>Marasmiineae</taxon>
        <taxon>Marasmiaceae</taxon>
        <taxon>Tetrapyrgos</taxon>
    </lineage>
</organism>
<evidence type="ECO:0000313" key="3">
    <source>
        <dbReference type="Proteomes" id="UP000559256"/>
    </source>
</evidence>
<dbReference type="AlphaFoldDB" id="A0A8H5G895"/>
<protein>
    <recommendedName>
        <fullName evidence="4">Secreted protein</fullName>
    </recommendedName>
</protein>
<sequence length="55" mass="5465">MQFLNFQKSVVTVAAVLIVALMASGQANAGPVPVNNARAEPTGCQCGSLGGCVCA</sequence>
<dbReference type="EMBL" id="JAACJM010000044">
    <property type="protein sequence ID" value="KAF5360194.1"/>
    <property type="molecule type" value="Genomic_DNA"/>
</dbReference>
<evidence type="ECO:0008006" key="4">
    <source>
        <dbReference type="Google" id="ProtNLM"/>
    </source>
</evidence>
<keyword evidence="1" id="KW-0732">Signal</keyword>
<feature type="signal peptide" evidence="1">
    <location>
        <begin position="1"/>
        <end position="29"/>
    </location>
</feature>
<keyword evidence="3" id="KW-1185">Reference proteome</keyword>
<accession>A0A8H5G895</accession>
<feature type="chain" id="PRO_5034331520" description="Secreted protein" evidence="1">
    <location>
        <begin position="30"/>
        <end position="55"/>
    </location>
</feature>
<comment type="caution">
    <text evidence="2">The sequence shown here is derived from an EMBL/GenBank/DDBJ whole genome shotgun (WGS) entry which is preliminary data.</text>
</comment>
<evidence type="ECO:0000313" key="2">
    <source>
        <dbReference type="EMBL" id="KAF5360194.1"/>
    </source>
</evidence>
<reference evidence="2 3" key="1">
    <citation type="journal article" date="2020" name="ISME J.">
        <title>Uncovering the hidden diversity of litter-decomposition mechanisms in mushroom-forming fungi.</title>
        <authorList>
            <person name="Floudas D."/>
            <person name="Bentzer J."/>
            <person name="Ahren D."/>
            <person name="Johansson T."/>
            <person name="Persson P."/>
            <person name="Tunlid A."/>
        </authorList>
    </citation>
    <scope>NUCLEOTIDE SEQUENCE [LARGE SCALE GENOMIC DNA]</scope>
    <source>
        <strain evidence="2 3">CBS 291.85</strain>
    </source>
</reference>
<name>A0A8H5G895_9AGAR</name>
<gene>
    <name evidence="2" type="ORF">D9758_011379</name>
</gene>